<name>A0AAJ7VLD6_LATCA</name>
<comment type="caution">
    <text evidence="2">Lacks conserved residue(s) required for the propagation of feature annotation.</text>
</comment>
<feature type="domain" description="C-type lectin" evidence="4">
    <location>
        <begin position="109"/>
        <end position="226"/>
    </location>
</feature>
<dbReference type="InterPro" id="IPR016187">
    <property type="entry name" value="CTDL_fold"/>
</dbReference>
<dbReference type="RefSeq" id="XP_018559717.1">
    <property type="nucleotide sequence ID" value="XM_018704201.2"/>
</dbReference>
<protein>
    <submittedName>
        <fullName evidence="7">Ladderlectin-like</fullName>
    </submittedName>
</protein>
<organism evidence="6 7">
    <name type="scientific">Lates calcarifer</name>
    <name type="common">Barramundi</name>
    <name type="synonym">Holocentrus calcarifer</name>
    <dbReference type="NCBI Taxonomy" id="8187"/>
    <lineage>
        <taxon>Eukaryota</taxon>
        <taxon>Metazoa</taxon>
        <taxon>Chordata</taxon>
        <taxon>Craniata</taxon>
        <taxon>Vertebrata</taxon>
        <taxon>Euteleostomi</taxon>
        <taxon>Actinopterygii</taxon>
        <taxon>Neopterygii</taxon>
        <taxon>Teleostei</taxon>
        <taxon>Neoteleostei</taxon>
        <taxon>Acanthomorphata</taxon>
        <taxon>Carangaria</taxon>
        <taxon>Carangaria incertae sedis</taxon>
        <taxon>Centropomidae</taxon>
        <taxon>Lates</taxon>
    </lineage>
</organism>
<dbReference type="Gene3D" id="4.10.800.10">
    <property type="entry name" value="Thyroglobulin type-1"/>
    <property type="match status" value="1"/>
</dbReference>
<dbReference type="Pfam" id="PF00059">
    <property type="entry name" value="Lectin_C"/>
    <property type="match status" value="1"/>
</dbReference>
<sequence length="229" mass="25896">MRVLGVCLTLSALLTLSRGAPYNSTTPASRHMGLCEYERQHCSTAIGAFCPQCDAKGNYRPQQCSGSTGYCWCVNVVTGVEIPNTRTPPGTKPVDCGGEYYCPSGWTHFGKRCFMFVDTPKMWTAAEVYCQFEGANLASIHSYEENHFVMSLTRGDTHTFPPAWIGGFDVIRPGFWMWSDGSKFYYDYWCDDHHTERNESCLKMNYGYDMKWAPNACNESHPFVCAKRI</sequence>
<evidence type="ECO:0000313" key="7">
    <source>
        <dbReference type="RefSeq" id="XP_018559717.1"/>
    </source>
</evidence>
<accession>A0AAJ7VLD6</accession>
<evidence type="ECO:0000313" key="6">
    <source>
        <dbReference type="Proteomes" id="UP000694890"/>
    </source>
</evidence>
<dbReference type="Proteomes" id="UP000694890">
    <property type="component" value="Unplaced"/>
</dbReference>
<feature type="disulfide bond" evidence="2">
    <location>
        <begin position="64"/>
        <end position="71"/>
    </location>
</feature>
<dbReference type="PANTHER" id="PTHR22803">
    <property type="entry name" value="MANNOSE, PHOSPHOLIPASE, LECTIN RECEPTOR RELATED"/>
    <property type="match status" value="1"/>
</dbReference>
<dbReference type="SUPFAM" id="SSF57610">
    <property type="entry name" value="Thyroglobulin type-1 domain"/>
    <property type="match status" value="1"/>
</dbReference>
<reference evidence="7" key="1">
    <citation type="submission" date="2025-08" db="UniProtKB">
        <authorList>
            <consortium name="RefSeq"/>
        </authorList>
    </citation>
    <scope>IDENTIFICATION</scope>
    <source>
        <tissue evidence="7">Brain</tissue>
    </source>
</reference>
<dbReference type="KEGG" id="lcf:108902348"/>
<dbReference type="InterPro" id="IPR000716">
    <property type="entry name" value="Thyroglobulin_1"/>
</dbReference>
<evidence type="ECO:0000256" key="2">
    <source>
        <dbReference type="PROSITE-ProRule" id="PRU00500"/>
    </source>
</evidence>
<keyword evidence="1 2" id="KW-1015">Disulfide bond</keyword>
<dbReference type="PROSITE" id="PS51162">
    <property type="entry name" value="THYROGLOBULIN_1_2"/>
    <property type="match status" value="1"/>
</dbReference>
<dbReference type="InterPro" id="IPR016186">
    <property type="entry name" value="C-type_lectin-like/link_sf"/>
</dbReference>
<feature type="chain" id="PRO_5042597016" evidence="3">
    <location>
        <begin position="20"/>
        <end position="229"/>
    </location>
</feature>
<dbReference type="InterPro" id="IPR050111">
    <property type="entry name" value="C-type_lectin/snaclec_domain"/>
</dbReference>
<dbReference type="Pfam" id="PF00086">
    <property type="entry name" value="Thyroglobulin_1"/>
    <property type="match status" value="1"/>
</dbReference>
<dbReference type="CDD" id="cd00037">
    <property type="entry name" value="CLECT"/>
    <property type="match status" value="1"/>
</dbReference>
<evidence type="ECO:0000259" key="4">
    <source>
        <dbReference type="PROSITE" id="PS50041"/>
    </source>
</evidence>
<dbReference type="CDD" id="cd00191">
    <property type="entry name" value="TY"/>
    <property type="match status" value="1"/>
</dbReference>
<dbReference type="PROSITE" id="PS00484">
    <property type="entry name" value="THYROGLOBULIN_1_1"/>
    <property type="match status" value="1"/>
</dbReference>
<dbReference type="SMART" id="SM00211">
    <property type="entry name" value="TY"/>
    <property type="match status" value="1"/>
</dbReference>
<dbReference type="Gene3D" id="3.10.100.10">
    <property type="entry name" value="Mannose-Binding Protein A, subunit A"/>
    <property type="match status" value="1"/>
</dbReference>
<dbReference type="GeneID" id="108902348"/>
<evidence type="ECO:0000256" key="3">
    <source>
        <dbReference type="SAM" id="SignalP"/>
    </source>
</evidence>
<evidence type="ECO:0000256" key="1">
    <source>
        <dbReference type="ARBA" id="ARBA00023157"/>
    </source>
</evidence>
<dbReference type="SMART" id="SM00034">
    <property type="entry name" value="CLECT"/>
    <property type="match status" value="1"/>
</dbReference>
<dbReference type="PROSITE" id="PS50041">
    <property type="entry name" value="C_TYPE_LECTIN_2"/>
    <property type="match status" value="1"/>
</dbReference>
<evidence type="ECO:0000259" key="5">
    <source>
        <dbReference type="PROSITE" id="PS51162"/>
    </source>
</evidence>
<proteinExistence type="predicted"/>
<dbReference type="InterPro" id="IPR001304">
    <property type="entry name" value="C-type_lectin-like"/>
</dbReference>
<dbReference type="SUPFAM" id="SSF56436">
    <property type="entry name" value="C-type lectin-like"/>
    <property type="match status" value="1"/>
</dbReference>
<feature type="signal peptide" evidence="3">
    <location>
        <begin position="1"/>
        <end position="19"/>
    </location>
</feature>
<keyword evidence="3" id="KW-0732">Signal</keyword>
<dbReference type="AlphaFoldDB" id="A0AAJ7VLD6"/>
<dbReference type="PRINTS" id="PR01504">
    <property type="entry name" value="PNCREATITSAP"/>
</dbReference>
<gene>
    <name evidence="7" type="primary">LOC108902348</name>
</gene>
<feature type="domain" description="Thyroglobulin type-1" evidence="5">
    <location>
        <begin position="32"/>
        <end position="96"/>
    </location>
</feature>
<dbReference type="InterPro" id="IPR036857">
    <property type="entry name" value="Thyroglobulin_1_sf"/>
</dbReference>